<protein>
    <submittedName>
        <fullName evidence="6">Hsp33 family molecular chaperone HslO</fullName>
    </submittedName>
</protein>
<reference evidence="6 7" key="1">
    <citation type="submission" date="2024-09" db="EMBL/GenBank/DDBJ databases">
        <authorList>
            <person name="Sun Q."/>
            <person name="Mori K."/>
        </authorList>
    </citation>
    <scope>NUCLEOTIDE SEQUENCE [LARGE SCALE GENOMIC DNA]</scope>
    <source>
        <strain evidence="6 7">NCAIM B.02537</strain>
    </source>
</reference>
<dbReference type="PANTHER" id="PTHR30111">
    <property type="entry name" value="33 KDA CHAPERONIN"/>
    <property type="match status" value="1"/>
</dbReference>
<dbReference type="EMBL" id="JBHLTL010000006">
    <property type="protein sequence ID" value="MFC0589980.1"/>
    <property type="molecule type" value="Genomic_DNA"/>
</dbReference>
<keyword evidence="1" id="KW-0963">Cytoplasm</keyword>
<keyword evidence="5" id="KW-0676">Redox-active center</keyword>
<gene>
    <name evidence="6" type="ORF">ACFFF7_11190</name>
</gene>
<dbReference type="PANTHER" id="PTHR30111:SF1">
    <property type="entry name" value="33 KDA CHAPERONIN"/>
    <property type="match status" value="1"/>
</dbReference>
<dbReference type="SUPFAM" id="SSF64397">
    <property type="entry name" value="Hsp33 domain"/>
    <property type="match status" value="1"/>
</dbReference>
<evidence type="ECO:0000256" key="3">
    <source>
        <dbReference type="ARBA" id="ARBA00023157"/>
    </source>
</evidence>
<evidence type="ECO:0000256" key="5">
    <source>
        <dbReference type="ARBA" id="ARBA00023284"/>
    </source>
</evidence>
<evidence type="ECO:0000256" key="2">
    <source>
        <dbReference type="ARBA" id="ARBA00022833"/>
    </source>
</evidence>
<evidence type="ECO:0000313" key="6">
    <source>
        <dbReference type="EMBL" id="MFC0589980.1"/>
    </source>
</evidence>
<organism evidence="6 7">
    <name type="scientific">Novosphingobium aquiterrae</name>
    <dbReference type="NCBI Taxonomy" id="624388"/>
    <lineage>
        <taxon>Bacteria</taxon>
        <taxon>Pseudomonadati</taxon>
        <taxon>Pseudomonadota</taxon>
        <taxon>Alphaproteobacteria</taxon>
        <taxon>Sphingomonadales</taxon>
        <taxon>Sphingomonadaceae</taxon>
        <taxon>Novosphingobium</taxon>
    </lineage>
</organism>
<keyword evidence="7" id="KW-1185">Reference proteome</keyword>
<dbReference type="SUPFAM" id="SSF118352">
    <property type="entry name" value="HSP33 redox switch-like"/>
    <property type="match status" value="1"/>
</dbReference>
<dbReference type="CDD" id="cd00498">
    <property type="entry name" value="Hsp33"/>
    <property type="match status" value="1"/>
</dbReference>
<accession>A0ABV6PJH0</accession>
<evidence type="ECO:0000256" key="4">
    <source>
        <dbReference type="ARBA" id="ARBA00023186"/>
    </source>
</evidence>
<keyword evidence="3" id="KW-1015">Disulfide bond</keyword>
<dbReference type="Gene3D" id="3.55.30.10">
    <property type="entry name" value="Hsp33 domain"/>
    <property type="match status" value="1"/>
</dbReference>
<sequence length="302" mass="33044">MSAPEHIPADETGFDRILGFTIPSRNGRGRVVRLGPVLETILSAHAYPAPIKHILAEALVVAALIGSLLKDDEGQLTMQAQTESGVVDLLVCDYRGGELRGYVRFDADRLDLIGANPSLYALFGKGYLAITLDMATTGQRYQGIVPLEGNSLAEACQNYFAQSEQVPTLIRVGVRSDGQGCIAGGLLIQHLADGEEGRERLHVRLDHPEWEHLAVLAGSTRHDELVDPDLSLEALVWRLFHEEDEVRVEAGRRLSRGCRCSVAHYQSVIGQFAEADRAEMRNDAGLILVDCAFCSKVFEIAD</sequence>
<dbReference type="InterPro" id="IPR000397">
    <property type="entry name" value="Heat_shock_Hsp33"/>
</dbReference>
<comment type="caution">
    <text evidence="6">The sequence shown here is derived from an EMBL/GenBank/DDBJ whole genome shotgun (WGS) entry which is preliminary data.</text>
</comment>
<dbReference type="InterPro" id="IPR016153">
    <property type="entry name" value="Heat_shock_Hsp33_N"/>
</dbReference>
<dbReference type="Proteomes" id="UP001589943">
    <property type="component" value="Unassembled WGS sequence"/>
</dbReference>
<dbReference type="RefSeq" id="WP_379481435.1">
    <property type="nucleotide sequence ID" value="NZ_JBHLTL010000006.1"/>
</dbReference>
<evidence type="ECO:0000313" key="7">
    <source>
        <dbReference type="Proteomes" id="UP001589943"/>
    </source>
</evidence>
<name>A0ABV6PJH0_9SPHN</name>
<keyword evidence="4" id="KW-0143">Chaperone</keyword>
<keyword evidence="2" id="KW-0862">Zinc</keyword>
<proteinExistence type="predicted"/>
<dbReference type="Pfam" id="PF01430">
    <property type="entry name" value="HSP33"/>
    <property type="match status" value="1"/>
</dbReference>
<dbReference type="PIRSF" id="PIRSF005261">
    <property type="entry name" value="Heat_shock_Hsp33"/>
    <property type="match status" value="1"/>
</dbReference>
<dbReference type="InterPro" id="IPR016154">
    <property type="entry name" value="Heat_shock_Hsp33_C"/>
</dbReference>
<evidence type="ECO:0000256" key="1">
    <source>
        <dbReference type="ARBA" id="ARBA00022490"/>
    </source>
</evidence>